<evidence type="ECO:0000256" key="4">
    <source>
        <dbReference type="SAM" id="Coils"/>
    </source>
</evidence>
<feature type="domain" description="Ribosomal RNA-processing protein 14 N-terminal" evidence="7">
    <location>
        <begin position="5"/>
        <end position="70"/>
    </location>
</feature>
<feature type="compositionally biased region" description="Basic and acidic residues" evidence="5">
    <location>
        <begin position="317"/>
        <end position="328"/>
    </location>
</feature>
<name>A0A9X8DXW2_APHAT</name>
<dbReference type="InterPro" id="IPR007019">
    <property type="entry name" value="SURF6"/>
</dbReference>
<organism evidence="8 9">
    <name type="scientific">Aphanomyces astaci</name>
    <name type="common">Crayfish plague agent</name>
    <dbReference type="NCBI Taxonomy" id="112090"/>
    <lineage>
        <taxon>Eukaryota</taxon>
        <taxon>Sar</taxon>
        <taxon>Stramenopiles</taxon>
        <taxon>Oomycota</taxon>
        <taxon>Saprolegniomycetes</taxon>
        <taxon>Saprolegniales</taxon>
        <taxon>Verrucalvaceae</taxon>
        <taxon>Aphanomyces</taxon>
    </lineage>
</organism>
<dbReference type="Proteomes" id="UP000275652">
    <property type="component" value="Unassembled WGS sequence"/>
</dbReference>
<feature type="compositionally biased region" description="Low complexity" evidence="5">
    <location>
        <begin position="181"/>
        <end position="206"/>
    </location>
</feature>
<evidence type="ECO:0000256" key="5">
    <source>
        <dbReference type="SAM" id="MobiDB-lite"/>
    </source>
</evidence>
<feature type="region of interest" description="Disordered" evidence="5">
    <location>
        <begin position="317"/>
        <end position="389"/>
    </location>
</feature>
<evidence type="ECO:0000256" key="3">
    <source>
        <dbReference type="ARBA" id="ARBA00023242"/>
    </source>
</evidence>
<protein>
    <recommendedName>
        <fullName evidence="10">Ribosomal RNA-processing protein 14/surfeit locus protein 6 C-terminal domain-containing protein</fullName>
    </recommendedName>
</protein>
<dbReference type="InterPro" id="IPR029190">
    <property type="entry name" value="Rrp14/SURF6_C"/>
</dbReference>
<comment type="caution">
    <text evidence="8">The sequence shown here is derived from an EMBL/GenBank/DDBJ whole genome shotgun (WGS) entry which is preliminary data.</text>
</comment>
<feature type="compositionally biased region" description="Basic and acidic residues" evidence="5">
    <location>
        <begin position="125"/>
        <end position="148"/>
    </location>
</feature>
<feature type="compositionally biased region" description="Basic and acidic residues" evidence="5">
    <location>
        <begin position="80"/>
        <end position="90"/>
    </location>
</feature>
<dbReference type="Pfam" id="PF15459">
    <property type="entry name" value="RRP14"/>
    <property type="match status" value="1"/>
</dbReference>
<dbReference type="GO" id="GO:0005730">
    <property type="term" value="C:nucleolus"/>
    <property type="evidence" value="ECO:0007669"/>
    <property type="project" value="TreeGrafter"/>
</dbReference>
<keyword evidence="4" id="KW-0175">Coiled coil</keyword>
<feature type="compositionally biased region" description="Acidic residues" evidence="5">
    <location>
        <begin position="95"/>
        <end position="104"/>
    </location>
</feature>
<proteinExistence type="inferred from homology"/>
<sequence>MALEVAAVDRFFCNVMELIPSAHYFPTEPEDNFKHSINKKYHKNVKALSAAADVDITDSKHVGKRLKFNPKLQLSNEATQVHEKEKETKRVAATADDDDDDNVDDASLTGLDGLRKRLAKRIETMRVKRQSVKEHKTSKKEHTKDGGADKSAASKKRKPSTSQDKSQHKKAKGNNDDDVPTTATTTLSSSASNAESNAATDVATAKTVDESISYGSLLVGHEKKEEAKTRNGRGLANIQNLLKKAEAKKARMEELKKTEEGRAVVAAKGWEKALKQAQGDKVMDDPKLLRNKLKKKLKQKDKSSKEWYDRILKQRVSNEKKGMKDRAKTKATNARTGKKVLRSKAAEARAQKIAASKPKQNGNVTNRGDIVQRAGFEGKKGDGFLNAKK</sequence>
<feature type="coiled-coil region" evidence="4">
    <location>
        <begin position="235"/>
        <end position="262"/>
    </location>
</feature>
<dbReference type="GO" id="GO:0003677">
    <property type="term" value="F:DNA binding"/>
    <property type="evidence" value="ECO:0007669"/>
    <property type="project" value="TreeGrafter"/>
</dbReference>
<evidence type="ECO:0000256" key="2">
    <source>
        <dbReference type="ARBA" id="ARBA00005904"/>
    </source>
</evidence>
<evidence type="ECO:0000313" key="8">
    <source>
        <dbReference type="EMBL" id="RLO05392.1"/>
    </source>
</evidence>
<feature type="region of interest" description="Disordered" evidence="5">
    <location>
        <begin position="75"/>
        <end position="108"/>
    </location>
</feature>
<evidence type="ECO:0000259" key="7">
    <source>
        <dbReference type="Pfam" id="PF15459"/>
    </source>
</evidence>
<dbReference type="EMBL" id="QUTI01027013">
    <property type="protein sequence ID" value="RLO05392.1"/>
    <property type="molecule type" value="Genomic_DNA"/>
</dbReference>
<reference evidence="8 9" key="1">
    <citation type="journal article" date="2018" name="J. Invertebr. Pathol.">
        <title>New genotyping method for the causative agent of crayfish plague (Aphanomyces astaci) based on whole genome data.</title>
        <authorList>
            <person name="Minardi D."/>
            <person name="Studholme D.J."/>
            <person name="van der Giezen M."/>
            <person name="Pretto T."/>
            <person name="Oidtmann B."/>
        </authorList>
    </citation>
    <scope>NUCLEOTIDE SEQUENCE [LARGE SCALE GENOMIC DNA]</scope>
    <source>
        <strain evidence="8 9">KB13</strain>
    </source>
</reference>
<keyword evidence="3" id="KW-0539">Nucleus</keyword>
<evidence type="ECO:0000259" key="6">
    <source>
        <dbReference type="Pfam" id="PF04935"/>
    </source>
</evidence>
<dbReference type="PANTHER" id="PTHR14369">
    <property type="entry name" value="SURFEIT LOCUS PROTEIN 6"/>
    <property type="match status" value="1"/>
</dbReference>
<comment type="subcellular location">
    <subcellularLocation>
        <location evidence="1">Nucleus</location>
    </subcellularLocation>
</comment>
<evidence type="ECO:0000256" key="1">
    <source>
        <dbReference type="ARBA" id="ARBA00004123"/>
    </source>
</evidence>
<gene>
    <name evidence="8" type="ORF">DYB28_000775</name>
</gene>
<comment type="similarity">
    <text evidence="2">Belongs to the SURF6 family.</text>
</comment>
<dbReference type="GO" id="GO:0003723">
    <property type="term" value="F:RNA binding"/>
    <property type="evidence" value="ECO:0007669"/>
    <property type="project" value="TreeGrafter"/>
</dbReference>
<accession>A0A9X8DXW2</accession>
<evidence type="ECO:0000313" key="9">
    <source>
        <dbReference type="Proteomes" id="UP000275652"/>
    </source>
</evidence>
<dbReference type="InterPro" id="IPR029188">
    <property type="entry name" value="Rrp14_N"/>
</dbReference>
<dbReference type="AlphaFoldDB" id="A0A9X8DXW2"/>
<dbReference type="PANTHER" id="PTHR14369:SF0">
    <property type="entry name" value="SURFEIT LOCUS PROTEIN 6"/>
    <property type="match status" value="1"/>
</dbReference>
<feature type="domain" description="Ribosomal RNA-processing protein 14/surfeit locus protein 6 C-terminal" evidence="6">
    <location>
        <begin position="122"/>
        <end position="331"/>
    </location>
</feature>
<feature type="region of interest" description="Disordered" evidence="5">
    <location>
        <begin position="125"/>
        <end position="206"/>
    </location>
</feature>
<dbReference type="GO" id="GO:0042274">
    <property type="term" value="P:ribosomal small subunit biogenesis"/>
    <property type="evidence" value="ECO:0007669"/>
    <property type="project" value="TreeGrafter"/>
</dbReference>
<dbReference type="Pfam" id="PF04935">
    <property type="entry name" value="SURF6"/>
    <property type="match status" value="1"/>
</dbReference>
<dbReference type="GO" id="GO:0042273">
    <property type="term" value="P:ribosomal large subunit biogenesis"/>
    <property type="evidence" value="ECO:0007669"/>
    <property type="project" value="TreeGrafter"/>
</dbReference>
<evidence type="ECO:0008006" key="10">
    <source>
        <dbReference type="Google" id="ProtNLM"/>
    </source>
</evidence>